<evidence type="ECO:0000313" key="8">
    <source>
        <dbReference type="EMBL" id="MFC7297305.1"/>
    </source>
</evidence>
<dbReference type="Pfam" id="PF00034">
    <property type="entry name" value="Cytochrom_C"/>
    <property type="match status" value="1"/>
</dbReference>
<dbReference type="EMBL" id="JBHTCC010000001">
    <property type="protein sequence ID" value="MFC7297305.1"/>
    <property type="molecule type" value="Genomic_DNA"/>
</dbReference>
<feature type="domain" description="Cytochrome c" evidence="7">
    <location>
        <begin position="192"/>
        <end position="280"/>
    </location>
</feature>
<name>A0ABW2J2T1_9BURK</name>
<evidence type="ECO:0000313" key="9">
    <source>
        <dbReference type="Proteomes" id="UP001596379"/>
    </source>
</evidence>
<dbReference type="PANTHER" id="PTHR37823:SF1">
    <property type="entry name" value="CYTOCHROME C-553-LIKE"/>
    <property type="match status" value="1"/>
</dbReference>
<dbReference type="InterPro" id="IPR051811">
    <property type="entry name" value="Cytochrome_c550/c551-like"/>
</dbReference>
<comment type="caution">
    <text evidence="8">The sequence shown here is derived from an EMBL/GenBank/DDBJ whole genome shotgun (WGS) entry which is preliminary data.</text>
</comment>
<evidence type="ECO:0000256" key="2">
    <source>
        <dbReference type="ARBA" id="ARBA00022617"/>
    </source>
</evidence>
<evidence type="ECO:0000256" key="3">
    <source>
        <dbReference type="ARBA" id="ARBA00022723"/>
    </source>
</evidence>
<gene>
    <name evidence="8" type="ORF">ACFQO0_02520</name>
</gene>
<keyword evidence="2 6" id="KW-0349">Heme</keyword>
<keyword evidence="5 6" id="KW-0408">Iron</keyword>
<proteinExistence type="predicted"/>
<protein>
    <submittedName>
        <fullName evidence="8">C-type cytochrome</fullName>
    </submittedName>
</protein>
<keyword evidence="3 6" id="KW-0479">Metal-binding</keyword>
<evidence type="ECO:0000256" key="1">
    <source>
        <dbReference type="ARBA" id="ARBA00022448"/>
    </source>
</evidence>
<evidence type="ECO:0000256" key="6">
    <source>
        <dbReference type="PROSITE-ProRule" id="PRU00433"/>
    </source>
</evidence>
<keyword evidence="9" id="KW-1185">Reference proteome</keyword>
<keyword evidence="1" id="KW-0813">Transport</keyword>
<dbReference type="PROSITE" id="PS51007">
    <property type="entry name" value="CYTC"/>
    <property type="match status" value="1"/>
</dbReference>
<dbReference type="InterPro" id="IPR009056">
    <property type="entry name" value="Cyt_c-like_dom"/>
</dbReference>
<evidence type="ECO:0000256" key="4">
    <source>
        <dbReference type="ARBA" id="ARBA00022982"/>
    </source>
</evidence>
<evidence type="ECO:0000259" key="7">
    <source>
        <dbReference type="PROSITE" id="PS51007"/>
    </source>
</evidence>
<evidence type="ECO:0000256" key="5">
    <source>
        <dbReference type="ARBA" id="ARBA00023004"/>
    </source>
</evidence>
<accession>A0ABW2J2T1</accession>
<dbReference type="SUPFAM" id="SSF46626">
    <property type="entry name" value="Cytochrome c"/>
    <property type="match status" value="1"/>
</dbReference>
<organism evidence="8 9">
    <name type="scientific">Herminiimonas aquatilis</name>
    <dbReference type="NCBI Taxonomy" id="345342"/>
    <lineage>
        <taxon>Bacteria</taxon>
        <taxon>Pseudomonadati</taxon>
        <taxon>Pseudomonadota</taxon>
        <taxon>Betaproteobacteria</taxon>
        <taxon>Burkholderiales</taxon>
        <taxon>Oxalobacteraceae</taxon>
        <taxon>Herminiimonas</taxon>
    </lineage>
</organism>
<sequence length="291" mass="32400">MKNVIAAHLRPLPAIRAFFVCGLTLLLIAVSNFSTAAEPVLELAFSKQKQKLARMDLLRHPDVRTITIPADVSYKNKMEYRAVPLKSILRNLHGISTVQFKSDDGFVANIPTELLSGASEPWLAIEPANAPWPELKPGGRSAGVFYLVWIAPEKSNITPELWPYQIAVISEVAALPERYPEILPDASLKKDSAEYRGMQAYVTHCASCHQLNGGGDAKLGPDLNVPFNPTEYFQADFLRKYIRDPAAVRHWPQLTMPGFSPTVMDDAQLDDLLAYLRHMAQRKLIPVDGKN</sequence>
<keyword evidence="4" id="KW-0249">Electron transport</keyword>
<dbReference type="Gene3D" id="1.10.760.10">
    <property type="entry name" value="Cytochrome c-like domain"/>
    <property type="match status" value="1"/>
</dbReference>
<reference evidence="9" key="1">
    <citation type="journal article" date="2019" name="Int. J. Syst. Evol. Microbiol.">
        <title>The Global Catalogue of Microorganisms (GCM) 10K type strain sequencing project: providing services to taxonomists for standard genome sequencing and annotation.</title>
        <authorList>
            <consortium name="The Broad Institute Genomics Platform"/>
            <consortium name="The Broad Institute Genome Sequencing Center for Infectious Disease"/>
            <person name="Wu L."/>
            <person name="Ma J."/>
        </authorList>
    </citation>
    <scope>NUCLEOTIDE SEQUENCE [LARGE SCALE GENOMIC DNA]</scope>
    <source>
        <strain evidence="9">CCUG 36956</strain>
    </source>
</reference>
<dbReference type="Proteomes" id="UP001596379">
    <property type="component" value="Unassembled WGS sequence"/>
</dbReference>
<dbReference type="InterPro" id="IPR036909">
    <property type="entry name" value="Cyt_c-like_dom_sf"/>
</dbReference>
<dbReference type="RefSeq" id="WP_382232468.1">
    <property type="nucleotide sequence ID" value="NZ_JBHTCC010000001.1"/>
</dbReference>
<dbReference type="PANTHER" id="PTHR37823">
    <property type="entry name" value="CYTOCHROME C-553-LIKE"/>
    <property type="match status" value="1"/>
</dbReference>